<name>A0A8S3Y9W7_PARAO</name>
<protein>
    <submittedName>
        <fullName evidence="2">(apollo) hypothetical protein</fullName>
    </submittedName>
</protein>
<gene>
    <name evidence="2" type="ORF">PAPOLLO_LOCUS25543</name>
    <name evidence="3" type="ORF">PAPOLLO_LOCUS27949</name>
</gene>
<sequence>MDERQDYILRCWLEEDVEVASDIAPSDTEDNEEECVTELNHDSETEQEYESSIEETEERSTEERVDMKAWKKMWRIVFQATTMFL</sequence>
<reference evidence="2" key="1">
    <citation type="submission" date="2021-04" db="EMBL/GenBank/DDBJ databases">
        <authorList>
            <person name="Tunstrom K."/>
        </authorList>
    </citation>
    <scope>NUCLEOTIDE SEQUENCE</scope>
</reference>
<feature type="compositionally biased region" description="Acidic residues" evidence="1">
    <location>
        <begin position="27"/>
        <end position="36"/>
    </location>
</feature>
<proteinExistence type="predicted"/>
<evidence type="ECO:0000313" key="4">
    <source>
        <dbReference type="Proteomes" id="UP000691718"/>
    </source>
</evidence>
<organism evidence="2 4">
    <name type="scientific">Parnassius apollo</name>
    <name type="common">Apollo butterfly</name>
    <name type="synonym">Papilio apollo</name>
    <dbReference type="NCBI Taxonomy" id="110799"/>
    <lineage>
        <taxon>Eukaryota</taxon>
        <taxon>Metazoa</taxon>
        <taxon>Ecdysozoa</taxon>
        <taxon>Arthropoda</taxon>
        <taxon>Hexapoda</taxon>
        <taxon>Insecta</taxon>
        <taxon>Pterygota</taxon>
        <taxon>Neoptera</taxon>
        <taxon>Endopterygota</taxon>
        <taxon>Lepidoptera</taxon>
        <taxon>Glossata</taxon>
        <taxon>Ditrysia</taxon>
        <taxon>Papilionoidea</taxon>
        <taxon>Papilionidae</taxon>
        <taxon>Parnassiinae</taxon>
        <taxon>Parnassini</taxon>
        <taxon>Parnassius</taxon>
        <taxon>Parnassius</taxon>
    </lineage>
</organism>
<dbReference type="AlphaFoldDB" id="A0A8S3Y9W7"/>
<comment type="caution">
    <text evidence="2">The sequence shown here is derived from an EMBL/GenBank/DDBJ whole genome shotgun (WGS) entry which is preliminary data.</text>
</comment>
<evidence type="ECO:0000256" key="1">
    <source>
        <dbReference type="SAM" id="MobiDB-lite"/>
    </source>
</evidence>
<dbReference type="OrthoDB" id="7468045at2759"/>
<evidence type="ECO:0000313" key="2">
    <source>
        <dbReference type="EMBL" id="CAG5053081.1"/>
    </source>
</evidence>
<accession>A0A8S3Y9W7</accession>
<feature type="region of interest" description="Disordered" evidence="1">
    <location>
        <begin position="22"/>
        <end position="64"/>
    </location>
</feature>
<keyword evidence="4" id="KW-1185">Reference proteome</keyword>
<evidence type="ECO:0000313" key="3">
    <source>
        <dbReference type="EMBL" id="CAG5059260.1"/>
    </source>
</evidence>
<dbReference type="EMBL" id="CAJQZP010001539">
    <property type="protein sequence ID" value="CAG5053081.1"/>
    <property type="molecule type" value="Genomic_DNA"/>
</dbReference>
<feature type="compositionally biased region" description="Acidic residues" evidence="1">
    <location>
        <begin position="45"/>
        <end position="57"/>
    </location>
</feature>
<dbReference type="EMBL" id="CAJQZP010001697">
    <property type="protein sequence ID" value="CAG5059260.1"/>
    <property type="molecule type" value="Genomic_DNA"/>
</dbReference>
<dbReference type="Proteomes" id="UP000691718">
    <property type="component" value="Unassembled WGS sequence"/>
</dbReference>